<keyword evidence="10" id="KW-0949">S-adenosyl-L-methionine</keyword>
<evidence type="ECO:0000256" key="4">
    <source>
        <dbReference type="ARBA" id="ARBA00012796"/>
    </source>
</evidence>
<dbReference type="Gene3D" id="1.10.10.10">
    <property type="entry name" value="Winged helix-like DNA-binding domain superfamily/Winged helix DNA-binding domain"/>
    <property type="match status" value="1"/>
</dbReference>
<organism evidence="18 20">
    <name type="scientific">Haemonchus contortus</name>
    <name type="common">Barber pole worm</name>
    <dbReference type="NCBI Taxonomy" id="6289"/>
    <lineage>
        <taxon>Eukaryota</taxon>
        <taxon>Metazoa</taxon>
        <taxon>Ecdysozoa</taxon>
        <taxon>Nematoda</taxon>
        <taxon>Chromadorea</taxon>
        <taxon>Rhabditida</taxon>
        <taxon>Rhabditina</taxon>
        <taxon>Rhabditomorpha</taxon>
        <taxon>Strongyloidea</taxon>
        <taxon>Trichostrongylidae</taxon>
        <taxon>Haemonchus</taxon>
    </lineage>
</organism>
<dbReference type="Pfam" id="PF05871">
    <property type="entry name" value="ESCRT-II"/>
    <property type="match status" value="1"/>
</dbReference>
<comment type="subcellular location">
    <subcellularLocation>
        <location evidence="2">Cytoplasm</location>
    </subcellularLocation>
    <subcellularLocation>
        <location evidence="1">Nucleus</location>
    </subcellularLocation>
</comment>
<evidence type="ECO:0000256" key="16">
    <source>
        <dbReference type="SAM" id="MobiDB-lite"/>
    </source>
</evidence>
<evidence type="ECO:0000313" key="18">
    <source>
        <dbReference type="Proteomes" id="UP000025227"/>
    </source>
</evidence>
<dbReference type="PANTHER" id="PTHR12133">
    <property type="entry name" value="TRNA (ADENINE(58)-N(1))-METHYLTRANSFERASE"/>
    <property type="match status" value="1"/>
</dbReference>
<dbReference type="SUPFAM" id="SSF46785">
    <property type="entry name" value="Winged helix' DNA-binding domain"/>
    <property type="match status" value="2"/>
</dbReference>
<keyword evidence="7" id="KW-0963">Cytoplasm</keyword>
<feature type="region of interest" description="Disordered" evidence="16">
    <location>
        <begin position="434"/>
        <end position="469"/>
    </location>
</feature>
<dbReference type="Gene3D" id="3.40.50.150">
    <property type="entry name" value="Vaccinia Virus protein VP39"/>
    <property type="match status" value="1"/>
</dbReference>
<dbReference type="InterPro" id="IPR049470">
    <property type="entry name" value="TRM61_C"/>
</dbReference>
<evidence type="ECO:0000256" key="3">
    <source>
        <dbReference type="ARBA" id="ARBA00009674"/>
    </source>
</evidence>
<dbReference type="AlphaFoldDB" id="A0A7I4XUN3"/>
<evidence type="ECO:0000256" key="15">
    <source>
        <dbReference type="ARBA" id="ARBA00048481"/>
    </source>
</evidence>
<sequence length="493" mass="55807">MTFKWPWQYDFPPFFTLQPTLATREKQLETWASLVIDYAQHNKIFTLDVAEVANSELFYNQKLNRRLSPEGIRAVFDYLEQKKHVEWIDIVKTRCHIYWRRPDEWAALIYAWAVSNGLLNTPCTLYEIAHGDDTVQESFYGLEKDVLRVSSSCNNTVLCLVCLIARIYLASIYRQLWLLFLLNPTSRTVWTVLPLLLVIQMLPRFSTKRGLTLCMKYGALRHEFVIGKPWGSRISATAGYVYALRPTPELWTRSLPRRTQILYTPDCSFILQLLDARPGSVICESGTGSGSLSHAIAMAVAPTGHLYTHDIEESRTRNVEQEFREHGLADVTTAVVLNVCTDGFFVTNACDGVFLDVPAPWEAIPHAAGAISRTRGGRLVSFSPCIEQVQRACDIMRQVGFVQVETVEIVHRTYKVVELARQSLAEFDASGDSAAIQGTRSGNDRARKRKLEEETTEDPPVPQQPGRSTAIVYPFSQPTHTGYLTHATMLPRD</sequence>
<comment type="similarity">
    <text evidence="3">Belongs to the VPS25 family.</text>
</comment>
<accession>A0A7I4XUN3</accession>
<keyword evidence="11" id="KW-0819">tRNA processing</keyword>
<evidence type="ECO:0000256" key="5">
    <source>
        <dbReference type="ARBA" id="ARBA00017934"/>
    </source>
</evidence>
<dbReference type="WBParaSite" id="HCON_00014090-00001">
    <property type="protein sequence ID" value="HCON_00014090-00001"/>
    <property type="gene ID" value="HCON_00014090"/>
</dbReference>
<evidence type="ECO:0000256" key="13">
    <source>
        <dbReference type="ARBA" id="ARBA00023242"/>
    </source>
</evidence>
<dbReference type="InterPro" id="IPR036388">
    <property type="entry name" value="WH-like_DNA-bd_sf"/>
</dbReference>
<evidence type="ECO:0000256" key="1">
    <source>
        <dbReference type="ARBA" id="ARBA00004123"/>
    </source>
</evidence>
<keyword evidence="9" id="KW-0808">Transferase</keyword>
<evidence type="ECO:0000256" key="14">
    <source>
        <dbReference type="ARBA" id="ARBA00030094"/>
    </source>
</evidence>
<dbReference type="GO" id="GO:0071985">
    <property type="term" value="P:multivesicular body sorting pathway"/>
    <property type="evidence" value="ECO:0007669"/>
    <property type="project" value="InterPro"/>
</dbReference>
<reference evidence="19 20" key="1">
    <citation type="submission" date="2020-12" db="UniProtKB">
        <authorList>
            <consortium name="WormBaseParasite"/>
        </authorList>
    </citation>
    <scope>IDENTIFICATION</scope>
    <source>
        <strain evidence="19 20">MHco3</strain>
    </source>
</reference>
<feature type="compositionally biased region" description="Basic and acidic residues" evidence="16">
    <location>
        <begin position="442"/>
        <end position="453"/>
    </location>
</feature>
<dbReference type="InterPro" id="IPR008570">
    <property type="entry name" value="ESCRT-II_cplx_Vps25-sub"/>
</dbReference>
<evidence type="ECO:0000256" key="2">
    <source>
        <dbReference type="ARBA" id="ARBA00004496"/>
    </source>
</evidence>
<dbReference type="Gene3D" id="3.10.330.20">
    <property type="match status" value="1"/>
</dbReference>
<dbReference type="FunFam" id="1.10.10.570:FF:000003">
    <property type="entry name" value="Vacuolar protein-sorting-associated protein 25"/>
    <property type="match status" value="1"/>
</dbReference>
<dbReference type="PROSITE" id="PS51620">
    <property type="entry name" value="SAM_TRM61"/>
    <property type="match status" value="1"/>
</dbReference>
<evidence type="ECO:0000313" key="20">
    <source>
        <dbReference type="WBParaSite" id="HCON_00014090-00002"/>
    </source>
</evidence>
<keyword evidence="18" id="KW-1185">Reference proteome</keyword>
<dbReference type="InterPro" id="IPR036390">
    <property type="entry name" value="WH_DNA-bd_sf"/>
</dbReference>
<dbReference type="GO" id="GO:0015031">
    <property type="term" value="P:protein transport"/>
    <property type="evidence" value="ECO:0007669"/>
    <property type="project" value="UniProtKB-KW"/>
</dbReference>
<dbReference type="SUPFAM" id="SSF53335">
    <property type="entry name" value="S-adenosyl-L-methionine-dependent methyltransferases"/>
    <property type="match status" value="1"/>
</dbReference>
<dbReference type="EC" id="2.1.1.220" evidence="4"/>
<evidence type="ECO:0000256" key="10">
    <source>
        <dbReference type="ARBA" id="ARBA00022691"/>
    </source>
</evidence>
<dbReference type="GO" id="GO:0000814">
    <property type="term" value="C:ESCRT II complex"/>
    <property type="evidence" value="ECO:0007669"/>
    <property type="project" value="InterPro"/>
</dbReference>
<name>A0A7I4XUN3_HAECO</name>
<evidence type="ECO:0000256" key="7">
    <source>
        <dbReference type="ARBA" id="ARBA00022490"/>
    </source>
</evidence>
<keyword evidence="6" id="KW-0813">Transport</keyword>
<dbReference type="Gene3D" id="1.10.10.570">
    <property type="entry name" value="Winged helix' DNA-binding domain. Chain C. Domain 1"/>
    <property type="match status" value="1"/>
</dbReference>
<keyword evidence="12" id="KW-0653">Protein transport</keyword>
<keyword evidence="13" id="KW-0539">Nucleus</keyword>
<dbReference type="OrthoDB" id="1925287at2759"/>
<dbReference type="GO" id="GO:0030488">
    <property type="term" value="P:tRNA methylation"/>
    <property type="evidence" value="ECO:0007669"/>
    <property type="project" value="InterPro"/>
</dbReference>
<evidence type="ECO:0000313" key="19">
    <source>
        <dbReference type="WBParaSite" id="HCON_00014090-00001"/>
    </source>
</evidence>
<evidence type="ECO:0000256" key="11">
    <source>
        <dbReference type="ARBA" id="ARBA00022694"/>
    </source>
</evidence>
<protein>
    <recommendedName>
        <fullName evidence="5">Vacuolar protein-sorting-associated protein 25</fullName>
        <ecNumber evidence="4">2.1.1.220</ecNumber>
    </recommendedName>
    <alternativeName>
        <fullName evidence="14">ESCRT-II complex subunit VPS25</fullName>
    </alternativeName>
</protein>
<dbReference type="WBParaSite" id="HCON_00014090-00002">
    <property type="protein sequence ID" value="HCON_00014090-00002"/>
    <property type="gene ID" value="HCON_00014090"/>
</dbReference>
<dbReference type="GO" id="GO:0160107">
    <property type="term" value="F:tRNA (adenine(58)-N1)-methyltransferase activity"/>
    <property type="evidence" value="ECO:0007669"/>
    <property type="project" value="UniProtKB-EC"/>
</dbReference>
<dbReference type="PANTHER" id="PTHR12133:SF2">
    <property type="entry name" value="TRNA (ADENINE(58)-N(1))-METHYLTRANSFERASE CATALYTIC SUBUNIT TRMT61A"/>
    <property type="match status" value="1"/>
</dbReference>
<dbReference type="GO" id="GO:0031515">
    <property type="term" value="C:tRNA (m1A) methyltransferase complex"/>
    <property type="evidence" value="ECO:0007669"/>
    <property type="project" value="InterPro"/>
</dbReference>
<keyword evidence="8" id="KW-0489">Methyltransferase</keyword>
<dbReference type="InterPro" id="IPR029063">
    <property type="entry name" value="SAM-dependent_MTases_sf"/>
</dbReference>
<dbReference type="GO" id="GO:0005634">
    <property type="term" value="C:nucleus"/>
    <property type="evidence" value="ECO:0007669"/>
    <property type="project" value="UniProtKB-SubCell"/>
</dbReference>
<dbReference type="InterPro" id="IPR014816">
    <property type="entry name" value="tRNA_MeTrfase_Gcd14"/>
</dbReference>
<dbReference type="Proteomes" id="UP000025227">
    <property type="component" value="Unplaced"/>
</dbReference>
<evidence type="ECO:0000256" key="9">
    <source>
        <dbReference type="ARBA" id="ARBA00022679"/>
    </source>
</evidence>
<evidence type="ECO:0000256" key="6">
    <source>
        <dbReference type="ARBA" id="ARBA00022448"/>
    </source>
</evidence>
<proteinExistence type="inferred from homology"/>
<evidence type="ECO:0000256" key="12">
    <source>
        <dbReference type="ARBA" id="ARBA00022927"/>
    </source>
</evidence>
<dbReference type="InterPro" id="IPR014041">
    <property type="entry name" value="ESCRT-II_cplx_Vps25-sub_N"/>
</dbReference>
<evidence type="ECO:0000256" key="8">
    <source>
        <dbReference type="ARBA" id="ARBA00022603"/>
    </source>
</evidence>
<dbReference type="OMA" id="RACEIMR"/>
<feature type="domain" description="tRNA (adenine(58)-N(1))-methyltransferase catalytic subunit TRM61 C-terminal" evidence="17">
    <location>
        <begin position="239"/>
        <end position="488"/>
    </location>
</feature>
<comment type="catalytic activity">
    <reaction evidence="15">
        <text>an adenosine in mRNA + S-adenosyl-L-methionine = an N(1)-methyladenosine in mRNA + S-adenosyl-L-homocysteine + H(+)</text>
        <dbReference type="Rhea" id="RHEA:55392"/>
        <dbReference type="Rhea" id="RHEA-COMP:12414"/>
        <dbReference type="Rhea" id="RHEA-COMP:12415"/>
        <dbReference type="ChEBI" id="CHEBI:15378"/>
        <dbReference type="ChEBI" id="CHEBI:57856"/>
        <dbReference type="ChEBI" id="CHEBI:59789"/>
        <dbReference type="ChEBI" id="CHEBI:74411"/>
        <dbReference type="ChEBI" id="CHEBI:74491"/>
    </reaction>
</comment>
<dbReference type="Pfam" id="PF08704">
    <property type="entry name" value="GCD14"/>
    <property type="match status" value="1"/>
</dbReference>
<evidence type="ECO:0000259" key="17">
    <source>
        <dbReference type="Pfam" id="PF08704"/>
    </source>
</evidence>